<keyword evidence="3" id="KW-1185">Reference proteome</keyword>
<dbReference type="Gramene" id="ERN16169">
    <property type="protein sequence ID" value="ERN16169"/>
    <property type="gene ID" value="AMTR_s00030p00229680"/>
</dbReference>
<accession>U5D167</accession>
<evidence type="ECO:0000256" key="1">
    <source>
        <dbReference type="SAM" id="MobiDB-lite"/>
    </source>
</evidence>
<reference evidence="3" key="1">
    <citation type="journal article" date="2013" name="Science">
        <title>The Amborella genome and the evolution of flowering plants.</title>
        <authorList>
            <consortium name="Amborella Genome Project"/>
        </authorList>
    </citation>
    <scope>NUCLEOTIDE SEQUENCE [LARGE SCALE GENOMIC DNA]</scope>
</reference>
<dbReference type="HOGENOM" id="CLU_2226760_0_0_1"/>
<evidence type="ECO:0000313" key="3">
    <source>
        <dbReference type="Proteomes" id="UP000017836"/>
    </source>
</evidence>
<feature type="region of interest" description="Disordered" evidence="1">
    <location>
        <begin position="1"/>
        <end position="32"/>
    </location>
</feature>
<evidence type="ECO:0000313" key="2">
    <source>
        <dbReference type="EMBL" id="ERN16169.1"/>
    </source>
</evidence>
<sequence>MELGLAGPYRPSPALSPEWATGPCPALSPDWATDKAGMHWATTPELRRDAQGPDLGALSRLGVARAWAGAGPRLPIAILLVAKEQPWATLGVPLTQENDKDNLIDD</sequence>
<name>U5D167_AMBTC</name>
<dbReference type="EMBL" id="KI392485">
    <property type="protein sequence ID" value="ERN16169.1"/>
    <property type="molecule type" value="Genomic_DNA"/>
</dbReference>
<dbReference type="AlphaFoldDB" id="U5D167"/>
<proteinExistence type="predicted"/>
<dbReference type="Proteomes" id="UP000017836">
    <property type="component" value="Unassembled WGS sequence"/>
</dbReference>
<gene>
    <name evidence="2" type="ORF">AMTR_s00030p00229680</name>
</gene>
<organism evidence="2 3">
    <name type="scientific">Amborella trichopoda</name>
    <dbReference type="NCBI Taxonomy" id="13333"/>
    <lineage>
        <taxon>Eukaryota</taxon>
        <taxon>Viridiplantae</taxon>
        <taxon>Streptophyta</taxon>
        <taxon>Embryophyta</taxon>
        <taxon>Tracheophyta</taxon>
        <taxon>Spermatophyta</taxon>
        <taxon>Magnoliopsida</taxon>
        <taxon>Amborellales</taxon>
        <taxon>Amborellaceae</taxon>
        <taxon>Amborella</taxon>
    </lineage>
</organism>
<protein>
    <submittedName>
        <fullName evidence="2">Uncharacterized protein</fullName>
    </submittedName>
</protein>